<evidence type="ECO:0000313" key="3">
    <source>
        <dbReference type="Proteomes" id="UP000191418"/>
    </source>
</evidence>
<proteinExistence type="predicted"/>
<organism evidence="2 3">
    <name type="scientific">Oceanospirillum multiglobuliferum</name>
    <dbReference type="NCBI Taxonomy" id="64969"/>
    <lineage>
        <taxon>Bacteria</taxon>
        <taxon>Pseudomonadati</taxon>
        <taxon>Pseudomonadota</taxon>
        <taxon>Gammaproteobacteria</taxon>
        <taxon>Oceanospirillales</taxon>
        <taxon>Oceanospirillaceae</taxon>
        <taxon>Oceanospirillum</taxon>
    </lineage>
</organism>
<protein>
    <submittedName>
        <fullName evidence="2">Uncharacterized protein</fullName>
    </submittedName>
</protein>
<accession>A0A1V4SZI6</accession>
<dbReference type="EMBL" id="MTSM01000480">
    <property type="protein sequence ID" value="OPX53762.1"/>
    <property type="molecule type" value="Genomic_DNA"/>
</dbReference>
<name>A0A1V4SZI6_9GAMM</name>
<feature type="region of interest" description="Disordered" evidence="1">
    <location>
        <begin position="49"/>
        <end position="68"/>
    </location>
</feature>
<feature type="non-terminal residue" evidence="2">
    <location>
        <position position="127"/>
    </location>
</feature>
<feature type="non-terminal residue" evidence="2">
    <location>
        <position position="1"/>
    </location>
</feature>
<feature type="region of interest" description="Disordered" evidence="1">
    <location>
        <begin position="106"/>
        <end position="127"/>
    </location>
</feature>
<reference evidence="2 3" key="1">
    <citation type="submission" date="2017-01" db="EMBL/GenBank/DDBJ databases">
        <title>Genome Sequencing of a Marine Spirillum, Oceanospirillum multiglobuliferum ATCC 33336, from Japan.</title>
        <authorList>
            <person name="Carney J.G."/>
            <person name="Trachtenberg A.M."/>
            <person name="Rheaume B.A."/>
            <person name="Linnane J.D."/>
            <person name="Pitts N.L."/>
            <person name="Mykles D.L."/>
            <person name="Maclea K.S."/>
        </authorList>
    </citation>
    <scope>NUCLEOTIDE SEQUENCE [LARGE SCALE GENOMIC DNA]</scope>
    <source>
        <strain evidence="2 3">ATCC 33336</strain>
    </source>
</reference>
<dbReference type="AlphaFoldDB" id="A0A1V4SZI6"/>
<sequence>VGEIEAFSEPRIRDLERMLARQRVREFLRREIDPGAQFVVELLDLPDVLGESPGKGKRHAQHERLRREHGVVDVGIQDADKNQQVVNADGNENHHANRQDLLLDFAAAPRKPQQQTAASDETRHRYE</sequence>
<dbReference type="Proteomes" id="UP000191418">
    <property type="component" value="Unassembled WGS sequence"/>
</dbReference>
<gene>
    <name evidence="2" type="ORF">BTE48_17785</name>
</gene>
<keyword evidence="3" id="KW-1185">Reference proteome</keyword>
<evidence type="ECO:0000256" key="1">
    <source>
        <dbReference type="SAM" id="MobiDB-lite"/>
    </source>
</evidence>
<evidence type="ECO:0000313" key="2">
    <source>
        <dbReference type="EMBL" id="OPX53762.1"/>
    </source>
</evidence>
<comment type="caution">
    <text evidence="2">The sequence shown here is derived from an EMBL/GenBank/DDBJ whole genome shotgun (WGS) entry which is preliminary data.</text>
</comment>